<protein>
    <submittedName>
        <fullName evidence="2">Uncharacterized protein</fullName>
    </submittedName>
</protein>
<dbReference type="Proteomes" id="UP001152561">
    <property type="component" value="Unassembled WGS sequence"/>
</dbReference>
<dbReference type="AlphaFoldDB" id="A0A9Q1MDZ3"/>
<sequence length="95" mass="10561">MASLQCQKPVAQQTVCQKTTTVTCHQANEYHSLADKMKEMAGKVFHHENHGDQLKTIRKKKNRDGRCRDGSDSSSSSSSDESDNENCGRTKRGSC</sequence>
<dbReference type="EMBL" id="JAJAGQ010000008">
    <property type="protein sequence ID" value="KAJ8555852.1"/>
    <property type="molecule type" value="Genomic_DNA"/>
</dbReference>
<accession>A0A9Q1MDZ3</accession>
<name>A0A9Q1MDZ3_9SOLA</name>
<feature type="compositionally biased region" description="Basic and acidic residues" evidence="1">
    <location>
        <begin position="41"/>
        <end position="55"/>
    </location>
</feature>
<dbReference type="OrthoDB" id="1293876at2759"/>
<evidence type="ECO:0000256" key="1">
    <source>
        <dbReference type="SAM" id="MobiDB-lite"/>
    </source>
</evidence>
<evidence type="ECO:0000313" key="3">
    <source>
        <dbReference type="Proteomes" id="UP001152561"/>
    </source>
</evidence>
<proteinExistence type="predicted"/>
<keyword evidence="3" id="KW-1185">Reference proteome</keyword>
<organism evidence="2 3">
    <name type="scientific">Anisodus acutangulus</name>
    <dbReference type="NCBI Taxonomy" id="402998"/>
    <lineage>
        <taxon>Eukaryota</taxon>
        <taxon>Viridiplantae</taxon>
        <taxon>Streptophyta</taxon>
        <taxon>Embryophyta</taxon>
        <taxon>Tracheophyta</taxon>
        <taxon>Spermatophyta</taxon>
        <taxon>Magnoliopsida</taxon>
        <taxon>eudicotyledons</taxon>
        <taxon>Gunneridae</taxon>
        <taxon>Pentapetalae</taxon>
        <taxon>asterids</taxon>
        <taxon>lamiids</taxon>
        <taxon>Solanales</taxon>
        <taxon>Solanaceae</taxon>
        <taxon>Solanoideae</taxon>
        <taxon>Hyoscyameae</taxon>
        <taxon>Anisodus</taxon>
    </lineage>
</organism>
<feature type="region of interest" description="Disordered" evidence="1">
    <location>
        <begin position="41"/>
        <end position="95"/>
    </location>
</feature>
<reference evidence="3" key="1">
    <citation type="journal article" date="2023" name="Proc. Natl. Acad. Sci. U.S.A.">
        <title>Genomic and structural basis for evolution of tropane alkaloid biosynthesis.</title>
        <authorList>
            <person name="Wanga Y.-J."/>
            <person name="Taina T."/>
            <person name="Yua J.-Y."/>
            <person name="Lia J."/>
            <person name="Xua B."/>
            <person name="Chenc J."/>
            <person name="D'Auriad J.C."/>
            <person name="Huanga J.-P."/>
            <person name="Huanga S.-X."/>
        </authorList>
    </citation>
    <scope>NUCLEOTIDE SEQUENCE [LARGE SCALE GENOMIC DNA]</scope>
    <source>
        <strain evidence="3">cv. KIB-2019</strain>
    </source>
</reference>
<evidence type="ECO:0000313" key="2">
    <source>
        <dbReference type="EMBL" id="KAJ8555852.1"/>
    </source>
</evidence>
<gene>
    <name evidence="2" type="ORF">K7X08_013348</name>
</gene>
<comment type="caution">
    <text evidence="2">The sequence shown here is derived from an EMBL/GenBank/DDBJ whole genome shotgun (WGS) entry which is preliminary data.</text>
</comment>